<keyword evidence="1" id="KW-1133">Transmembrane helix</keyword>
<dbReference type="OMA" id="LEITIFM"/>
<dbReference type="InParanoid" id="A0A151Z3T6"/>
<protein>
    <submittedName>
        <fullName evidence="2">Uncharacterized protein</fullName>
    </submittedName>
</protein>
<reference evidence="2 3" key="1">
    <citation type="submission" date="2015-12" db="EMBL/GenBank/DDBJ databases">
        <title>Dictyostelia acquired genes for synthesis and detection of signals that induce cell-type specialization by lateral gene transfer from prokaryotes.</title>
        <authorList>
            <person name="Gloeckner G."/>
            <person name="Schaap P."/>
        </authorList>
    </citation>
    <scope>NUCLEOTIDE SEQUENCE [LARGE SCALE GENOMIC DNA]</scope>
    <source>
        <strain evidence="2 3">TK</strain>
    </source>
</reference>
<name>A0A151Z3T6_TIELA</name>
<dbReference type="EMBL" id="LODT01000051">
    <property type="protein sequence ID" value="KYQ88632.1"/>
    <property type="molecule type" value="Genomic_DNA"/>
</dbReference>
<dbReference type="FunCoup" id="A0A151Z3T6">
    <property type="interactions" value="259"/>
</dbReference>
<gene>
    <name evidence="2" type="ORF">DLAC_11378</name>
</gene>
<dbReference type="AlphaFoldDB" id="A0A151Z3T6"/>
<accession>A0A151Z3T6</accession>
<keyword evidence="1" id="KW-0812">Transmembrane</keyword>
<evidence type="ECO:0000313" key="2">
    <source>
        <dbReference type="EMBL" id="KYQ88632.1"/>
    </source>
</evidence>
<dbReference type="STRING" id="361077.A0A151Z3T6"/>
<keyword evidence="1" id="KW-0472">Membrane</keyword>
<evidence type="ECO:0000256" key="1">
    <source>
        <dbReference type="SAM" id="Phobius"/>
    </source>
</evidence>
<keyword evidence="3" id="KW-1185">Reference proteome</keyword>
<sequence>MSPRPESIKKAIEVLGDFNPSEDKLKKTLGIGEDEIRQIQEEKTIISSSAKDRIPMNKKETRKAQNTLGINLSKEKLMDVLGVDEPTITEAQCEEVEHQEKQIKRFREHLIISNKRALKKGLEKMGCDPSSSKIMRLLGVSQVELNSGSSGTNSNIKDSSSDLHSFLISLEITIFMLLFYAVLYYFKII</sequence>
<proteinExistence type="predicted"/>
<comment type="caution">
    <text evidence="2">The sequence shown here is derived from an EMBL/GenBank/DDBJ whole genome shotgun (WGS) entry which is preliminary data.</text>
</comment>
<organism evidence="2 3">
    <name type="scientific">Tieghemostelium lacteum</name>
    <name type="common">Slime mold</name>
    <name type="synonym">Dictyostelium lacteum</name>
    <dbReference type="NCBI Taxonomy" id="361077"/>
    <lineage>
        <taxon>Eukaryota</taxon>
        <taxon>Amoebozoa</taxon>
        <taxon>Evosea</taxon>
        <taxon>Eumycetozoa</taxon>
        <taxon>Dictyostelia</taxon>
        <taxon>Dictyosteliales</taxon>
        <taxon>Raperosteliaceae</taxon>
        <taxon>Tieghemostelium</taxon>
    </lineage>
</organism>
<dbReference type="OrthoDB" id="16965at2759"/>
<dbReference type="Proteomes" id="UP000076078">
    <property type="component" value="Unassembled WGS sequence"/>
</dbReference>
<evidence type="ECO:0000313" key="3">
    <source>
        <dbReference type="Proteomes" id="UP000076078"/>
    </source>
</evidence>
<feature type="transmembrane region" description="Helical" evidence="1">
    <location>
        <begin position="166"/>
        <end position="186"/>
    </location>
</feature>